<dbReference type="GO" id="GO:0004722">
    <property type="term" value="F:protein serine/threonine phosphatase activity"/>
    <property type="evidence" value="ECO:0007669"/>
    <property type="project" value="UniProtKB-EC"/>
</dbReference>
<dbReference type="Gene3D" id="3.60.40.10">
    <property type="entry name" value="PPM-type phosphatase domain"/>
    <property type="match status" value="2"/>
</dbReference>
<comment type="similarity">
    <text evidence="9">Belongs to the PP2C family.</text>
</comment>
<evidence type="ECO:0000256" key="1">
    <source>
        <dbReference type="ARBA" id="ARBA00001936"/>
    </source>
</evidence>
<dbReference type="InterPro" id="IPR015655">
    <property type="entry name" value="PP2C"/>
</dbReference>
<dbReference type="InterPro" id="IPR001932">
    <property type="entry name" value="PPM-type_phosphatase-like_dom"/>
</dbReference>
<dbReference type="OrthoDB" id="10264738at2759"/>
<evidence type="ECO:0000256" key="6">
    <source>
        <dbReference type="ARBA" id="ARBA00022842"/>
    </source>
</evidence>
<evidence type="ECO:0000256" key="7">
    <source>
        <dbReference type="ARBA" id="ARBA00022912"/>
    </source>
</evidence>
<evidence type="ECO:0000313" key="12">
    <source>
        <dbReference type="EMBL" id="CAD7698025.1"/>
    </source>
</evidence>
<organism evidence="12 13">
    <name type="scientific">Ostreobium quekettii</name>
    <dbReference type="NCBI Taxonomy" id="121088"/>
    <lineage>
        <taxon>Eukaryota</taxon>
        <taxon>Viridiplantae</taxon>
        <taxon>Chlorophyta</taxon>
        <taxon>core chlorophytes</taxon>
        <taxon>Ulvophyceae</taxon>
        <taxon>TCBD clade</taxon>
        <taxon>Bryopsidales</taxon>
        <taxon>Ostreobineae</taxon>
        <taxon>Ostreobiaceae</taxon>
        <taxon>Ostreobium</taxon>
    </lineage>
</organism>
<keyword evidence="7 9" id="KW-0904">Protein phosphatase</keyword>
<dbReference type="PANTHER" id="PTHR13832">
    <property type="entry name" value="PROTEIN PHOSPHATASE 2C"/>
    <property type="match status" value="1"/>
</dbReference>
<dbReference type="PANTHER" id="PTHR13832:SF840">
    <property type="entry name" value="PROTEIN PHOSPHATASE 2C 60-RELATED"/>
    <property type="match status" value="1"/>
</dbReference>
<dbReference type="EC" id="3.1.3.16" evidence="3"/>
<dbReference type="Proteomes" id="UP000708148">
    <property type="component" value="Unassembled WGS sequence"/>
</dbReference>
<keyword evidence="8" id="KW-0464">Manganese</keyword>
<evidence type="ECO:0000259" key="11">
    <source>
        <dbReference type="PROSITE" id="PS51746"/>
    </source>
</evidence>
<keyword evidence="4" id="KW-0479">Metal-binding</keyword>
<name>A0A8S1ISP3_9CHLO</name>
<dbReference type="InterPro" id="IPR036457">
    <property type="entry name" value="PPM-type-like_dom_sf"/>
</dbReference>
<dbReference type="AlphaFoldDB" id="A0A8S1ISP3"/>
<evidence type="ECO:0000256" key="10">
    <source>
        <dbReference type="SAM" id="MobiDB-lite"/>
    </source>
</evidence>
<dbReference type="PROSITE" id="PS51746">
    <property type="entry name" value="PPM_2"/>
    <property type="match status" value="1"/>
</dbReference>
<accession>A0A8S1ISP3</accession>
<comment type="cofactor">
    <cofactor evidence="1">
        <name>Mn(2+)</name>
        <dbReference type="ChEBI" id="CHEBI:29035"/>
    </cofactor>
</comment>
<feature type="domain" description="PPM-type phosphatase" evidence="11">
    <location>
        <begin position="23"/>
        <end position="406"/>
    </location>
</feature>
<evidence type="ECO:0000313" key="13">
    <source>
        <dbReference type="Proteomes" id="UP000708148"/>
    </source>
</evidence>
<gene>
    <name evidence="12" type="ORF">OSTQU699_LOCUS3386</name>
</gene>
<evidence type="ECO:0000256" key="2">
    <source>
        <dbReference type="ARBA" id="ARBA00001946"/>
    </source>
</evidence>
<feature type="compositionally biased region" description="Low complexity" evidence="10">
    <location>
        <begin position="131"/>
        <end position="144"/>
    </location>
</feature>
<dbReference type="PROSITE" id="PS01032">
    <property type="entry name" value="PPM_1"/>
    <property type="match status" value="1"/>
</dbReference>
<evidence type="ECO:0000256" key="8">
    <source>
        <dbReference type="ARBA" id="ARBA00023211"/>
    </source>
</evidence>
<comment type="caution">
    <text evidence="12">The sequence shown here is derived from an EMBL/GenBank/DDBJ whole genome shotgun (WGS) entry which is preliminary data.</text>
</comment>
<proteinExistence type="inferred from homology"/>
<comment type="cofactor">
    <cofactor evidence="2">
        <name>Mg(2+)</name>
        <dbReference type="ChEBI" id="CHEBI:18420"/>
    </cofactor>
</comment>
<evidence type="ECO:0000256" key="3">
    <source>
        <dbReference type="ARBA" id="ARBA00013081"/>
    </source>
</evidence>
<keyword evidence="5 9" id="KW-0378">Hydrolase</keyword>
<evidence type="ECO:0000256" key="9">
    <source>
        <dbReference type="RuleBase" id="RU003465"/>
    </source>
</evidence>
<keyword evidence="13" id="KW-1185">Reference proteome</keyword>
<dbReference type="EMBL" id="CAJHUC010000743">
    <property type="protein sequence ID" value="CAD7698025.1"/>
    <property type="molecule type" value="Genomic_DNA"/>
</dbReference>
<dbReference type="InterPro" id="IPR000222">
    <property type="entry name" value="PP2C_BS"/>
</dbReference>
<dbReference type="GO" id="GO:0046872">
    <property type="term" value="F:metal ion binding"/>
    <property type="evidence" value="ECO:0007669"/>
    <property type="project" value="UniProtKB-KW"/>
</dbReference>
<dbReference type="CDD" id="cd00143">
    <property type="entry name" value="PP2Cc"/>
    <property type="match status" value="1"/>
</dbReference>
<evidence type="ECO:0000256" key="4">
    <source>
        <dbReference type="ARBA" id="ARBA00022723"/>
    </source>
</evidence>
<dbReference type="SMART" id="SM00332">
    <property type="entry name" value="PP2Cc"/>
    <property type="match status" value="1"/>
</dbReference>
<reference evidence="12" key="1">
    <citation type="submission" date="2020-12" db="EMBL/GenBank/DDBJ databases">
        <authorList>
            <person name="Iha C."/>
        </authorList>
    </citation>
    <scope>NUCLEOTIDE SEQUENCE</scope>
</reference>
<evidence type="ECO:0000256" key="5">
    <source>
        <dbReference type="ARBA" id="ARBA00022801"/>
    </source>
</evidence>
<feature type="region of interest" description="Disordered" evidence="10">
    <location>
        <begin position="114"/>
        <end position="160"/>
    </location>
</feature>
<sequence length="406" mass="42813">MGAYLSQPITDKDVFQGAGAGACYAGCAMQGWRKRMEDAHVATSSESAPDVSVFGVFDGHGGCEVARFCQRHFAATLEGTEGFPDDLESALAGAFHRMDDMLRDCAHHGELASLRNSGQPGADAADRDVGGDCATGAGEATAGWEGEGGRRGRGHRVTQSAPSDAAFWQLNVVRKLMPSRAVADENAMMQDAAGCRARAVEDCREQGYEGGTGAGAAAVVAVKRGSDLFVANAGDSRGVLCRGSAAVAMTQDHKPSLKDERERIEAAGGYVSAMGTREAVNGNLGVSRAIGDLRYKSNGRLSAKEQIITAEPEVRRLALTDDDRFFVLACDGVWEVMSSQEVVDFVGRRLDEGGALDEICGEIVDSCLAGDPKATKGVGCVGAIPLNSFQHKQLNCKGRRTKRMGK</sequence>
<dbReference type="Pfam" id="PF00481">
    <property type="entry name" value="PP2C"/>
    <property type="match status" value="2"/>
</dbReference>
<dbReference type="SUPFAM" id="SSF81606">
    <property type="entry name" value="PP2C-like"/>
    <property type="match status" value="1"/>
</dbReference>
<keyword evidence="6" id="KW-0460">Magnesium</keyword>
<protein>
    <recommendedName>
        <fullName evidence="3">protein-serine/threonine phosphatase</fullName>
        <ecNumber evidence="3">3.1.3.16</ecNumber>
    </recommendedName>
</protein>